<sequence>MQASLDSFLLTPSYTSTPKTCGGRSKDFSQATPSSDNGRPTPRASQGGNKRRMQDVGDETMGSPSKKPERQLFTSKIGRNLSLENSSTNLENNSENKSKVGTALSTERSTRDVGVQTSDKPRTPLAKVKNMNRKFGEA</sequence>
<dbReference type="EMBL" id="JANJQO010000848">
    <property type="protein sequence ID" value="KAJ2974298.1"/>
    <property type="molecule type" value="Genomic_DNA"/>
</dbReference>
<keyword evidence="2" id="KW-1185">Reference proteome</keyword>
<comment type="caution">
    <text evidence="1">The sequence shown here is derived from an EMBL/GenBank/DDBJ whole genome shotgun (WGS) entry which is preliminary data.</text>
</comment>
<dbReference type="Proteomes" id="UP001143910">
    <property type="component" value="Unassembled WGS sequence"/>
</dbReference>
<name>A0ACC1N761_9HYPO</name>
<gene>
    <name evidence="1" type="ORF">NQ176_g6134</name>
</gene>
<evidence type="ECO:0000313" key="1">
    <source>
        <dbReference type="EMBL" id="KAJ2974298.1"/>
    </source>
</evidence>
<proteinExistence type="predicted"/>
<protein>
    <submittedName>
        <fullName evidence="1">Uncharacterized protein</fullName>
    </submittedName>
</protein>
<organism evidence="1 2">
    <name type="scientific">Zarea fungicola</name>
    <dbReference type="NCBI Taxonomy" id="93591"/>
    <lineage>
        <taxon>Eukaryota</taxon>
        <taxon>Fungi</taxon>
        <taxon>Dikarya</taxon>
        <taxon>Ascomycota</taxon>
        <taxon>Pezizomycotina</taxon>
        <taxon>Sordariomycetes</taxon>
        <taxon>Hypocreomycetidae</taxon>
        <taxon>Hypocreales</taxon>
        <taxon>Cordycipitaceae</taxon>
        <taxon>Zarea</taxon>
    </lineage>
</organism>
<accession>A0ACC1N761</accession>
<evidence type="ECO:0000313" key="2">
    <source>
        <dbReference type="Proteomes" id="UP001143910"/>
    </source>
</evidence>
<reference evidence="1" key="1">
    <citation type="submission" date="2022-08" db="EMBL/GenBank/DDBJ databases">
        <title>Genome Sequence of Lecanicillium fungicola.</title>
        <authorList>
            <person name="Buettner E."/>
        </authorList>
    </citation>
    <scope>NUCLEOTIDE SEQUENCE</scope>
    <source>
        <strain evidence="1">Babe33</strain>
    </source>
</reference>